<keyword evidence="1" id="KW-0812">Transmembrane</keyword>
<name>A0A2C6M9R1_9FIRM</name>
<feature type="transmembrane region" description="Helical" evidence="1">
    <location>
        <begin position="63"/>
        <end position="85"/>
    </location>
</feature>
<feature type="transmembrane region" description="Helical" evidence="1">
    <location>
        <begin position="159"/>
        <end position="181"/>
    </location>
</feature>
<dbReference type="RefSeq" id="WP_099082464.1">
    <property type="nucleotide sequence ID" value="NZ_AWQQ01000037.1"/>
</dbReference>
<dbReference type="Proteomes" id="UP000222564">
    <property type="component" value="Unassembled WGS sequence"/>
</dbReference>
<proteinExistence type="predicted"/>
<comment type="caution">
    <text evidence="2">The sequence shown here is derived from an EMBL/GenBank/DDBJ whole genome shotgun (WGS) entry which is preliminary data.</text>
</comment>
<keyword evidence="1" id="KW-1133">Transmembrane helix</keyword>
<reference evidence="2 3" key="1">
    <citation type="submission" date="2013-09" db="EMBL/GenBank/DDBJ databases">
        <title>Biodegradation of hydrocarbons in the deep terrestrial subsurface : characterization of a microbial consortium composed of two Desulfotomaculum species originating from a deep geological formation.</title>
        <authorList>
            <person name="Aullo T."/>
            <person name="Berlendis S."/>
            <person name="Lascourreges J.-F."/>
            <person name="Dessort D."/>
            <person name="Saint-Laurent S."/>
            <person name="Schraauwers B."/>
            <person name="Mas J."/>
            <person name="Magot M."/>
            <person name="Ranchou-Peyruse A."/>
        </authorList>
    </citation>
    <scope>NUCLEOTIDE SEQUENCE [LARGE SCALE GENOMIC DNA]</scope>
    <source>
        <strain evidence="2 3">Bs107</strain>
    </source>
</reference>
<feature type="transmembrane region" description="Helical" evidence="1">
    <location>
        <begin position="38"/>
        <end position="57"/>
    </location>
</feature>
<evidence type="ECO:0008006" key="4">
    <source>
        <dbReference type="Google" id="ProtNLM"/>
    </source>
</evidence>
<sequence>MEISLIGALITLQVTFTELFIASTVIASVGYKNGWRSAALGSVIGAVAVAILCFILGTAGSKIPMHILDWVSTVLLLGFGLWLFYEFWSAHKKGEGAASIDRGVEISGSGAGESATAVLRKNIAKPINWAGVSVAAWGMFAEGLEIAVVWLAIALKQGMATATLGVVIGLGIIGIVALLLGKAGIFEKIPPKYLDLMASIMLVIYGIYFLYSAITGTFNVI</sequence>
<dbReference type="EMBL" id="AWQQ01000037">
    <property type="protein sequence ID" value="PHJ39067.1"/>
    <property type="molecule type" value="Genomic_DNA"/>
</dbReference>
<evidence type="ECO:0000256" key="1">
    <source>
        <dbReference type="SAM" id="Phobius"/>
    </source>
</evidence>
<keyword evidence="1" id="KW-0472">Membrane</keyword>
<dbReference type="OrthoDB" id="9983022at2"/>
<evidence type="ECO:0000313" key="3">
    <source>
        <dbReference type="Proteomes" id="UP000222564"/>
    </source>
</evidence>
<dbReference type="AlphaFoldDB" id="A0A2C6M9R1"/>
<protein>
    <recommendedName>
        <fullName evidence="4">GDT1 family protein</fullName>
    </recommendedName>
</protein>
<feature type="transmembrane region" description="Helical" evidence="1">
    <location>
        <begin position="193"/>
        <end position="214"/>
    </location>
</feature>
<feature type="transmembrane region" description="Helical" evidence="1">
    <location>
        <begin position="6"/>
        <end position="31"/>
    </location>
</feature>
<keyword evidence="3" id="KW-1185">Reference proteome</keyword>
<evidence type="ECO:0000313" key="2">
    <source>
        <dbReference type="EMBL" id="PHJ39067.1"/>
    </source>
</evidence>
<feature type="transmembrane region" description="Helical" evidence="1">
    <location>
        <begin position="129"/>
        <end position="153"/>
    </location>
</feature>
<organism evidence="2 3">
    <name type="scientific">Desulforamulus profundi</name>
    <dbReference type="NCBI Taxonomy" id="1383067"/>
    <lineage>
        <taxon>Bacteria</taxon>
        <taxon>Bacillati</taxon>
        <taxon>Bacillota</taxon>
        <taxon>Clostridia</taxon>
        <taxon>Eubacteriales</taxon>
        <taxon>Peptococcaceae</taxon>
        <taxon>Desulforamulus</taxon>
    </lineage>
</organism>
<gene>
    <name evidence="2" type="ORF">P378_05555</name>
</gene>
<accession>A0A2C6M9R1</accession>